<evidence type="ECO:0000259" key="4">
    <source>
        <dbReference type="PROSITE" id="PS50932"/>
    </source>
</evidence>
<protein>
    <submittedName>
        <fullName evidence="5">LacI family transcriptional regulator</fullName>
    </submittedName>
</protein>
<dbReference type="GO" id="GO:0000976">
    <property type="term" value="F:transcription cis-regulatory region binding"/>
    <property type="evidence" value="ECO:0007669"/>
    <property type="project" value="TreeGrafter"/>
</dbReference>
<dbReference type="CDD" id="cd01392">
    <property type="entry name" value="HTH_LacI"/>
    <property type="match status" value="1"/>
</dbReference>
<dbReference type="SUPFAM" id="SSF53822">
    <property type="entry name" value="Periplasmic binding protein-like I"/>
    <property type="match status" value="1"/>
</dbReference>
<evidence type="ECO:0000256" key="2">
    <source>
        <dbReference type="ARBA" id="ARBA00023125"/>
    </source>
</evidence>
<proteinExistence type="predicted"/>
<accession>A0A1I4RXR8</accession>
<comment type="caution">
    <text evidence="5">The sequence shown here is derived from an EMBL/GenBank/DDBJ whole genome shotgun (WGS) entry which is preliminary data.</text>
</comment>
<dbReference type="OrthoDB" id="234496at2"/>
<dbReference type="RefSeq" id="WP_101290381.1">
    <property type="nucleotide sequence ID" value="NZ_FOUQ01000002.1"/>
</dbReference>
<dbReference type="GO" id="GO:0003700">
    <property type="term" value="F:DNA-binding transcription factor activity"/>
    <property type="evidence" value="ECO:0007669"/>
    <property type="project" value="TreeGrafter"/>
</dbReference>
<evidence type="ECO:0000256" key="3">
    <source>
        <dbReference type="ARBA" id="ARBA00023163"/>
    </source>
</evidence>
<keyword evidence="3" id="KW-0804">Transcription</keyword>
<dbReference type="Pfam" id="PF00356">
    <property type="entry name" value="LacI"/>
    <property type="match status" value="1"/>
</dbReference>
<dbReference type="PROSITE" id="PS50932">
    <property type="entry name" value="HTH_LACI_2"/>
    <property type="match status" value="1"/>
</dbReference>
<organism evidence="5 6">
    <name type="scientific">Pleomorphomonas diazotrophica</name>
    <dbReference type="NCBI Taxonomy" id="1166257"/>
    <lineage>
        <taxon>Bacteria</taxon>
        <taxon>Pseudomonadati</taxon>
        <taxon>Pseudomonadota</taxon>
        <taxon>Alphaproteobacteria</taxon>
        <taxon>Hyphomicrobiales</taxon>
        <taxon>Pleomorphomonadaceae</taxon>
        <taxon>Pleomorphomonas</taxon>
    </lineage>
</organism>
<dbReference type="Proteomes" id="UP000233491">
    <property type="component" value="Unassembled WGS sequence"/>
</dbReference>
<keyword evidence="6" id="KW-1185">Reference proteome</keyword>
<dbReference type="InterPro" id="IPR010982">
    <property type="entry name" value="Lambda_DNA-bd_dom_sf"/>
</dbReference>
<dbReference type="SUPFAM" id="SSF47413">
    <property type="entry name" value="lambda repressor-like DNA-binding domains"/>
    <property type="match status" value="1"/>
</dbReference>
<dbReference type="PANTHER" id="PTHR30146:SF155">
    <property type="entry name" value="ALANINE RACEMASE"/>
    <property type="match status" value="1"/>
</dbReference>
<dbReference type="AlphaFoldDB" id="A0A1I4RXR8"/>
<dbReference type="InterPro" id="IPR046335">
    <property type="entry name" value="LacI/GalR-like_sensor"/>
</dbReference>
<dbReference type="CDD" id="cd20010">
    <property type="entry name" value="PBP1_AglR-like"/>
    <property type="match status" value="1"/>
</dbReference>
<dbReference type="InterPro" id="IPR000843">
    <property type="entry name" value="HTH_LacI"/>
</dbReference>
<dbReference type="Gene3D" id="1.10.260.40">
    <property type="entry name" value="lambda repressor-like DNA-binding domains"/>
    <property type="match status" value="1"/>
</dbReference>
<feature type="domain" description="HTH lacI-type" evidence="4">
    <location>
        <begin position="1"/>
        <end position="56"/>
    </location>
</feature>
<name>A0A1I4RXR8_9HYPH</name>
<dbReference type="PANTHER" id="PTHR30146">
    <property type="entry name" value="LACI-RELATED TRANSCRIPTIONAL REPRESSOR"/>
    <property type="match status" value="1"/>
</dbReference>
<gene>
    <name evidence="5" type="ORF">CXZ10_16060</name>
</gene>
<evidence type="ECO:0000313" key="6">
    <source>
        <dbReference type="Proteomes" id="UP000233491"/>
    </source>
</evidence>
<reference evidence="5 6" key="1">
    <citation type="submission" date="2017-12" db="EMBL/GenBank/DDBJ databases">
        <title>Anaerobic carbon monoxide metabolism by Pleomorphomonas carboxyditropha sp. nov., a new mesophilic hydrogenogenic carboxidotroph.</title>
        <authorList>
            <person name="Esquivel-Elizondo S."/>
            <person name="Krajmalnik-Brown R."/>
        </authorList>
    </citation>
    <scope>NUCLEOTIDE SEQUENCE [LARGE SCALE GENOMIC DNA]</scope>
    <source>
        <strain evidence="5 6">R5-392</strain>
    </source>
</reference>
<keyword evidence="2" id="KW-0238">DNA-binding</keyword>
<dbReference type="SMART" id="SM00354">
    <property type="entry name" value="HTH_LACI"/>
    <property type="match status" value="1"/>
</dbReference>
<dbReference type="Pfam" id="PF13377">
    <property type="entry name" value="Peripla_BP_3"/>
    <property type="match status" value="1"/>
</dbReference>
<evidence type="ECO:0000256" key="1">
    <source>
        <dbReference type="ARBA" id="ARBA00023015"/>
    </source>
</evidence>
<dbReference type="InterPro" id="IPR028082">
    <property type="entry name" value="Peripla_BP_I"/>
</dbReference>
<sequence>MRGIARLARELGVSTATVSRALNGNPNVNKATREKVLEAAQRLGYAANQAARSLAQGVTHSVGFMIELDHESTTSTDYFFMGVVEGMQAVLAAHGLDLLVLPCAKSQDNFTFLQRFVSRGAVDGMILAETRRIDRRIELMQSSGIPFVTLGRSDSGGGYSWIDLDFEGVMATAVDRLVGQGHRRIAVTVPSNDANYGTIFAQAYQDSLARHGLAFDEELVFPTRRREDDGGSLVDGLLDRPDPATAIILFYEVTAIGIYRRLAERGLTPGRDLSIIGFRGEESVRFLAPQVTCFHMSLPDLGTAAARALLAQMPLTAPAFSSGVLQRRVPLSLVPGESDGPPASGVR</sequence>
<keyword evidence="1" id="KW-0805">Transcription regulation</keyword>
<dbReference type="Gene3D" id="3.40.50.2300">
    <property type="match status" value="2"/>
</dbReference>
<dbReference type="EMBL" id="PJNW01000014">
    <property type="protein sequence ID" value="PKR87978.1"/>
    <property type="molecule type" value="Genomic_DNA"/>
</dbReference>
<evidence type="ECO:0000313" key="5">
    <source>
        <dbReference type="EMBL" id="PKR87978.1"/>
    </source>
</evidence>